<protein>
    <submittedName>
        <fullName evidence="2">Uncharacterized protein</fullName>
    </submittedName>
</protein>
<evidence type="ECO:0000256" key="1">
    <source>
        <dbReference type="SAM" id="MobiDB-lite"/>
    </source>
</evidence>
<keyword evidence="3" id="KW-1185">Reference proteome</keyword>
<sequence length="144" mass="16830">MARSAHFVQTIPRQRVRLPEIRPYEYEQVPSDDSSEEGESSGEESREDEPDAAARDNRTRRQIVAADPVAARRKTDRHERRMRAARRARASRYDGALARYNRNQALMRQGRAPIQFVDIHDENRKDFLLLQHCRFGDLETLVAR</sequence>
<comment type="caution">
    <text evidence="2">The sequence shown here is derived from an EMBL/GenBank/DDBJ whole genome shotgun (WGS) entry which is preliminary data.</text>
</comment>
<gene>
    <name evidence="2" type="ORF">RRF57_006735</name>
</gene>
<evidence type="ECO:0000313" key="3">
    <source>
        <dbReference type="Proteomes" id="UP001305414"/>
    </source>
</evidence>
<feature type="compositionally biased region" description="Basic residues" evidence="1">
    <location>
        <begin position="71"/>
        <end position="88"/>
    </location>
</feature>
<dbReference type="EMBL" id="JAWHQM010000018">
    <property type="protein sequence ID" value="KAK5631020.1"/>
    <property type="molecule type" value="Genomic_DNA"/>
</dbReference>
<dbReference type="AlphaFoldDB" id="A0AAN7UEV7"/>
<reference evidence="2 3" key="1">
    <citation type="submission" date="2023-10" db="EMBL/GenBank/DDBJ databases">
        <title>Draft genome sequence of Xylaria bambusicola isolate GMP-LS, the root and basal stem rot pathogen of sugarcane in Indonesia.</title>
        <authorList>
            <person name="Selvaraj P."/>
            <person name="Muralishankar V."/>
            <person name="Muruganantham S."/>
            <person name="Sp S."/>
            <person name="Haryani S."/>
            <person name="Lau K.J.X."/>
            <person name="Naqvi N.I."/>
        </authorList>
    </citation>
    <scope>NUCLEOTIDE SEQUENCE [LARGE SCALE GENOMIC DNA]</scope>
    <source>
        <strain evidence="2">GMP-LS</strain>
    </source>
</reference>
<feature type="region of interest" description="Disordered" evidence="1">
    <location>
        <begin position="1"/>
        <end position="88"/>
    </location>
</feature>
<dbReference type="Proteomes" id="UP001305414">
    <property type="component" value="Unassembled WGS sequence"/>
</dbReference>
<proteinExistence type="predicted"/>
<feature type="compositionally biased region" description="Acidic residues" evidence="1">
    <location>
        <begin position="33"/>
        <end position="51"/>
    </location>
</feature>
<evidence type="ECO:0000313" key="2">
    <source>
        <dbReference type="EMBL" id="KAK5631020.1"/>
    </source>
</evidence>
<organism evidence="2 3">
    <name type="scientific">Xylaria bambusicola</name>
    <dbReference type="NCBI Taxonomy" id="326684"/>
    <lineage>
        <taxon>Eukaryota</taxon>
        <taxon>Fungi</taxon>
        <taxon>Dikarya</taxon>
        <taxon>Ascomycota</taxon>
        <taxon>Pezizomycotina</taxon>
        <taxon>Sordariomycetes</taxon>
        <taxon>Xylariomycetidae</taxon>
        <taxon>Xylariales</taxon>
        <taxon>Xylariaceae</taxon>
        <taxon>Xylaria</taxon>
    </lineage>
</organism>
<accession>A0AAN7UEV7</accession>
<name>A0AAN7UEV7_9PEZI</name>